<proteinExistence type="inferred from homology"/>
<protein>
    <submittedName>
        <fullName evidence="8">Sugar O-acyltransferase, sialic acid O-acetyltransferase NeuD family</fullName>
    </submittedName>
</protein>
<dbReference type="Pfam" id="PF00132">
    <property type="entry name" value="Hexapep"/>
    <property type="match status" value="1"/>
</dbReference>
<dbReference type="InterPro" id="IPR041561">
    <property type="entry name" value="PglD_N"/>
</dbReference>
<feature type="site" description="Increases basicity of active site His" evidence="5">
    <location>
        <position position="138"/>
    </location>
</feature>
<feature type="binding site" evidence="6">
    <location>
        <position position="146"/>
    </location>
    <ligand>
        <name>acetyl-CoA</name>
        <dbReference type="ChEBI" id="CHEBI:57288"/>
    </ligand>
</feature>
<feature type="active site" description="Proton acceptor" evidence="5">
    <location>
        <position position="137"/>
    </location>
</feature>
<name>A0A1I2QXH5_9BACT</name>
<evidence type="ECO:0000256" key="2">
    <source>
        <dbReference type="ARBA" id="ARBA00022679"/>
    </source>
</evidence>
<evidence type="ECO:0000313" key="9">
    <source>
        <dbReference type="Proteomes" id="UP000198724"/>
    </source>
</evidence>
<feature type="domain" description="PglD N-terminal" evidence="7">
    <location>
        <begin position="4"/>
        <end position="80"/>
    </location>
</feature>
<dbReference type="CDD" id="cd03360">
    <property type="entry name" value="LbH_AT_putative"/>
    <property type="match status" value="1"/>
</dbReference>
<dbReference type="InterPro" id="IPR018357">
    <property type="entry name" value="Hexapep_transf_CS"/>
</dbReference>
<organism evidence="8 9">
    <name type="scientific">Pontibacter chinhatensis</name>
    <dbReference type="NCBI Taxonomy" id="1436961"/>
    <lineage>
        <taxon>Bacteria</taxon>
        <taxon>Pseudomonadati</taxon>
        <taxon>Bacteroidota</taxon>
        <taxon>Cytophagia</taxon>
        <taxon>Cytophagales</taxon>
        <taxon>Hymenobacteraceae</taxon>
        <taxon>Pontibacter</taxon>
    </lineage>
</organism>
<dbReference type="SUPFAM" id="SSF51161">
    <property type="entry name" value="Trimeric LpxA-like enzymes"/>
    <property type="match status" value="1"/>
</dbReference>
<evidence type="ECO:0000256" key="6">
    <source>
        <dbReference type="PIRSR" id="PIRSR620019-2"/>
    </source>
</evidence>
<dbReference type="PANTHER" id="PTHR43300">
    <property type="entry name" value="ACETYLTRANSFERASE"/>
    <property type="match status" value="1"/>
</dbReference>
<dbReference type="InterPro" id="IPR011004">
    <property type="entry name" value="Trimer_LpxA-like_sf"/>
</dbReference>
<dbReference type="PROSITE" id="PS00101">
    <property type="entry name" value="HEXAPEP_TRANSFERASES"/>
    <property type="match status" value="1"/>
</dbReference>
<dbReference type="OrthoDB" id="708224at2"/>
<keyword evidence="3" id="KW-0677">Repeat</keyword>
<evidence type="ECO:0000256" key="3">
    <source>
        <dbReference type="ARBA" id="ARBA00022737"/>
    </source>
</evidence>
<evidence type="ECO:0000256" key="1">
    <source>
        <dbReference type="ARBA" id="ARBA00007274"/>
    </source>
</evidence>
<dbReference type="STRING" id="1436961.SAMN05421739_102187"/>
<comment type="similarity">
    <text evidence="1">Belongs to the transferase hexapeptide repeat family.</text>
</comment>
<evidence type="ECO:0000256" key="4">
    <source>
        <dbReference type="ARBA" id="ARBA00023315"/>
    </source>
</evidence>
<dbReference type="GO" id="GO:0016746">
    <property type="term" value="F:acyltransferase activity"/>
    <property type="evidence" value="ECO:0007669"/>
    <property type="project" value="UniProtKB-KW"/>
</dbReference>
<dbReference type="InterPro" id="IPR050179">
    <property type="entry name" value="Trans_hexapeptide_repeat"/>
</dbReference>
<dbReference type="Proteomes" id="UP000198724">
    <property type="component" value="Unassembled WGS sequence"/>
</dbReference>
<dbReference type="Pfam" id="PF17836">
    <property type="entry name" value="PglD_N"/>
    <property type="match status" value="1"/>
</dbReference>
<dbReference type="Gene3D" id="2.160.10.10">
    <property type="entry name" value="Hexapeptide repeat proteins"/>
    <property type="match status" value="1"/>
</dbReference>
<gene>
    <name evidence="8" type="ORF">SAMN05421739_102187</name>
</gene>
<dbReference type="PANTHER" id="PTHR43300:SF7">
    <property type="entry name" value="UDP-N-ACETYLBACILLOSAMINE N-ACETYLTRANSFERASE"/>
    <property type="match status" value="1"/>
</dbReference>
<keyword evidence="9" id="KW-1185">Reference proteome</keyword>
<evidence type="ECO:0000313" key="8">
    <source>
        <dbReference type="EMBL" id="SFG33074.1"/>
    </source>
</evidence>
<feature type="binding site" evidence="6">
    <location>
        <begin position="10"/>
        <end position="12"/>
    </location>
    <ligand>
        <name>substrate</name>
    </ligand>
</feature>
<dbReference type="Pfam" id="PF14602">
    <property type="entry name" value="Hexapep_2"/>
    <property type="match status" value="1"/>
</dbReference>
<dbReference type="AlphaFoldDB" id="A0A1I2QXH5"/>
<keyword evidence="2 8" id="KW-0808">Transferase</keyword>
<accession>A0A1I2QXH5</accession>
<keyword evidence="4 8" id="KW-0012">Acyltransferase</keyword>
<dbReference type="EMBL" id="FOOT01000002">
    <property type="protein sequence ID" value="SFG33074.1"/>
    <property type="molecule type" value="Genomic_DNA"/>
</dbReference>
<feature type="binding site" evidence="6">
    <location>
        <position position="70"/>
    </location>
    <ligand>
        <name>substrate</name>
    </ligand>
</feature>
<dbReference type="RefSeq" id="WP_092099661.1">
    <property type="nucleotide sequence ID" value="NZ_FOOT01000002.1"/>
</dbReference>
<evidence type="ECO:0000259" key="7">
    <source>
        <dbReference type="Pfam" id="PF17836"/>
    </source>
</evidence>
<dbReference type="InterPro" id="IPR020019">
    <property type="entry name" value="AcTrfase_PglD-like"/>
</dbReference>
<dbReference type="NCBIfam" id="TIGR03570">
    <property type="entry name" value="NeuD_NnaD"/>
    <property type="match status" value="1"/>
</dbReference>
<evidence type="ECO:0000256" key="5">
    <source>
        <dbReference type="PIRSR" id="PIRSR620019-1"/>
    </source>
</evidence>
<reference evidence="9" key="1">
    <citation type="submission" date="2016-10" db="EMBL/GenBank/DDBJ databases">
        <authorList>
            <person name="Varghese N."/>
            <person name="Submissions S."/>
        </authorList>
    </citation>
    <scope>NUCLEOTIDE SEQUENCE [LARGE SCALE GENOMIC DNA]</scope>
    <source>
        <strain evidence="9">LP51</strain>
    </source>
</reference>
<dbReference type="InterPro" id="IPR001451">
    <property type="entry name" value="Hexapep"/>
</dbReference>
<dbReference type="Gene3D" id="3.40.50.20">
    <property type="match status" value="1"/>
</dbReference>
<sequence>MKGIALFGYSGHAYVVADAILEIGGQIIGYFDQNKASSNPFKLNYLGNEQDQFSLDKLSVLEEAFFVAIGNNLIRRRLTELLTGKGYTSISVIHPRSIVSKFAIINCGTFVAAGAMVNAMANVGQGVIINTGAVVEHECEVGNYTHIAPGAVLAGNVRVGEGSFIGANAVVKQGVSIGRNAIVGAGAVVLKDIADNLVWVGNPAKNIRNE</sequence>